<dbReference type="EMBL" id="BJUY01000025">
    <property type="protein sequence ID" value="GEK91988.1"/>
    <property type="molecule type" value="Genomic_DNA"/>
</dbReference>
<gene>
    <name evidence="2" type="ORF">AKA01nite_16100</name>
</gene>
<accession>A0A511AUW2</accession>
<keyword evidence="1" id="KW-0812">Transmembrane</keyword>
<proteinExistence type="predicted"/>
<evidence type="ECO:0008006" key="4">
    <source>
        <dbReference type="Google" id="ProtNLM"/>
    </source>
</evidence>
<sequence length="236" mass="27803">MLEKIYLVLYELSILILKFTLINVFWFLVNIPVVILAIQLYLTTEFSNLLTLIPLLTLLLPLVFFPTTNALISTTRNYLLESQEFKFFDFFQFLKQGYKNSFIIGVFYTGLATAIGYLVYLSYTTSLIIVMILAVFFIYLSMNTLCLLFFEAHFNMTLYWKFRQSLLFIAKYPLFALVNFMIFTLLHYIVYSVSYILFLLFGEALIMYATYYLFLKKLDRIKRASKQNTGGTYDNH</sequence>
<evidence type="ECO:0000313" key="2">
    <source>
        <dbReference type="EMBL" id="GEK91988.1"/>
    </source>
</evidence>
<keyword evidence="1" id="KW-0472">Membrane</keyword>
<keyword evidence="3" id="KW-1185">Reference proteome</keyword>
<feature type="transmembrane region" description="Helical" evidence="1">
    <location>
        <begin position="195"/>
        <end position="215"/>
    </location>
</feature>
<dbReference type="Proteomes" id="UP000321662">
    <property type="component" value="Unassembled WGS sequence"/>
</dbReference>
<name>A0A511AUW2_9LACT</name>
<dbReference type="AlphaFoldDB" id="A0A511AUW2"/>
<feature type="transmembrane region" description="Helical" evidence="1">
    <location>
        <begin position="48"/>
        <end position="72"/>
    </location>
</feature>
<evidence type="ECO:0000313" key="3">
    <source>
        <dbReference type="Proteomes" id="UP000321662"/>
    </source>
</evidence>
<feature type="transmembrane region" description="Helical" evidence="1">
    <location>
        <begin position="21"/>
        <end position="42"/>
    </location>
</feature>
<comment type="caution">
    <text evidence="2">The sequence shown here is derived from an EMBL/GenBank/DDBJ whole genome shotgun (WGS) entry which is preliminary data.</text>
</comment>
<reference evidence="2 3" key="1">
    <citation type="submission" date="2019-07" db="EMBL/GenBank/DDBJ databases">
        <title>Whole genome shotgun sequence of Alkalibacterium kapii NBRC 103247.</title>
        <authorList>
            <person name="Hosoyama A."/>
            <person name="Uohara A."/>
            <person name="Ohji S."/>
            <person name="Ichikawa N."/>
        </authorList>
    </citation>
    <scope>NUCLEOTIDE SEQUENCE [LARGE SCALE GENOMIC DNA]</scope>
    <source>
        <strain evidence="2 3">NBRC 103247</strain>
    </source>
</reference>
<feature type="transmembrane region" description="Helical" evidence="1">
    <location>
        <begin position="102"/>
        <end position="121"/>
    </location>
</feature>
<keyword evidence="1" id="KW-1133">Transmembrane helix</keyword>
<feature type="transmembrane region" description="Helical" evidence="1">
    <location>
        <begin position="127"/>
        <end position="150"/>
    </location>
</feature>
<organism evidence="2 3">
    <name type="scientific">Alkalibacterium kapii</name>
    <dbReference type="NCBI Taxonomy" id="426704"/>
    <lineage>
        <taxon>Bacteria</taxon>
        <taxon>Bacillati</taxon>
        <taxon>Bacillota</taxon>
        <taxon>Bacilli</taxon>
        <taxon>Lactobacillales</taxon>
        <taxon>Carnobacteriaceae</taxon>
        <taxon>Alkalibacterium</taxon>
    </lineage>
</organism>
<protein>
    <recommendedName>
        <fullName evidence="4">DUF624 domain-containing protein</fullName>
    </recommendedName>
</protein>
<dbReference type="RefSeq" id="WP_186805143.1">
    <property type="nucleotide sequence ID" value="NZ_BJUY01000025.1"/>
</dbReference>
<evidence type="ECO:0000256" key="1">
    <source>
        <dbReference type="SAM" id="Phobius"/>
    </source>
</evidence>
<feature type="transmembrane region" description="Helical" evidence="1">
    <location>
        <begin position="170"/>
        <end position="189"/>
    </location>
</feature>